<dbReference type="InterPro" id="IPR009057">
    <property type="entry name" value="Homeodomain-like_sf"/>
</dbReference>
<keyword evidence="3 5" id="KW-0238">DNA-binding</keyword>
<dbReference type="PANTHER" id="PTHR30055">
    <property type="entry name" value="HTH-TYPE TRANSCRIPTIONAL REGULATOR RUTR"/>
    <property type="match status" value="1"/>
</dbReference>
<dbReference type="Gene3D" id="1.10.357.10">
    <property type="entry name" value="Tetracycline Repressor, domain 2"/>
    <property type="match status" value="1"/>
</dbReference>
<keyword evidence="8" id="KW-1185">Reference proteome</keyword>
<dbReference type="RefSeq" id="WP_176166562.1">
    <property type="nucleotide sequence ID" value="NZ_CP054929.1"/>
</dbReference>
<evidence type="ECO:0000313" key="8">
    <source>
        <dbReference type="Proteomes" id="UP000509303"/>
    </source>
</evidence>
<feature type="domain" description="HTH tetR-type" evidence="6">
    <location>
        <begin position="13"/>
        <end position="73"/>
    </location>
</feature>
<dbReference type="InterPro" id="IPR001647">
    <property type="entry name" value="HTH_TetR"/>
</dbReference>
<dbReference type="GO" id="GO:0045892">
    <property type="term" value="P:negative regulation of DNA-templated transcription"/>
    <property type="evidence" value="ECO:0007669"/>
    <property type="project" value="InterPro"/>
</dbReference>
<dbReference type="InterPro" id="IPR050109">
    <property type="entry name" value="HTH-type_TetR-like_transc_reg"/>
</dbReference>
<dbReference type="Proteomes" id="UP000509303">
    <property type="component" value="Chromosome"/>
</dbReference>
<protein>
    <submittedName>
        <fullName evidence="7">TetR/AcrR family transcriptional regulator C-terminal domain-containing protein</fullName>
    </submittedName>
</protein>
<dbReference type="PROSITE" id="PS50977">
    <property type="entry name" value="HTH_TETR_2"/>
    <property type="match status" value="1"/>
</dbReference>
<dbReference type="AlphaFoldDB" id="A0A7H8NKF4"/>
<dbReference type="Gene3D" id="1.10.10.60">
    <property type="entry name" value="Homeodomain-like"/>
    <property type="match status" value="1"/>
</dbReference>
<gene>
    <name evidence="7" type="ORF">HUT08_31520</name>
</gene>
<dbReference type="GO" id="GO:0046677">
    <property type="term" value="P:response to antibiotic"/>
    <property type="evidence" value="ECO:0007669"/>
    <property type="project" value="InterPro"/>
</dbReference>
<dbReference type="EMBL" id="CP054929">
    <property type="protein sequence ID" value="QKW54922.1"/>
    <property type="molecule type" value="Genomic_DNA"/>
</dbReference>
<evidence type="ECO:0000256" key="1">
    <source>
        <dbReference type="ARBA" id="ARBA00022491"/>
    </source>
</evidence>
<name>A0A7H8NKF4_9ACTN</name>
<dbReference type="InterPro" id="IPR003012">
    <property type="entry name" value="Tet_transcr_reg_TetR"/>
</dbReference>
<evidence type="ECO:0000256" key="2">
    <source>
        <dbReference type="ARBA" id="ARBA00023015"/>
    </source>
</evidence>
<dbReference type="PRINTS" id="PR00400">
    <property type="entry name" value="TETREPRESSOR"/>
</dbReference>
<feature type="DNA-binding region" description="H-T-H motif" evidence="5">
    <location>
        <begin position="36"/>
        <end position="55"/>
    </location>
</feature>
<accession>A0A7H8NKF4</accession>
<dbReference type="SUPFAM" id="SSF46689">
    <property type="entry name" value="Homeodomain-like"/>
    <property type="match status" value="1"/>
</dbReference>
<dbReference type="SUPFAM" id="SSF48498">
    <property type="entry name" value="Tetracyclin repressor-like, C-terminal domain"/>
    <property type="match status" value="1"/>
</dbReference>
<keyword evidence="4" id="KW-0804">Transcription</keyword>
<evidence type="ECO:0000256" key="4">
    <source>
        <dbReference type="ARBA" id="ARBA00023163"/>
    </source>
</evidence>
<evidence type="ECO:0000313" key="7">
    <source>
        <dbReference type="EMBL" id="QKW54922.1"/>
    </source>
</evidence>
<dbReference type="GO" id="GO:0003700">
    <property type="term" value="F:DNA-binding transcription factor activity"/>
    <property type="evidence" value="ECO:0007669"/>
    <property type="project" value="TreeGrafter"/>
</dbReference>
<dbReference type="InterPro" id="IPR036271">
    <property type="entry name" value="Tet_transcr_reg_TetR-rel_C_sf"/>
</dbReference>
<proteinExistence type="predicted"/>
<dbReference type="InterPro" id="IPR004111">
    <property type="entry name" value="Repressor_TetR_C"/>
</dbReference>
<evidence type="ECO:0000259" key="6">
    <source>
        <dbReference type="PROSITE" id="PS50977"/>
    </source>
</evidence>
<dbReference type="Pfam" id="PF02909">
    <property type="entry name" value="TetR_C_1"/>
    <property type="match status" value="1"/>
</dbReference>
<reference evidence="7 8" key="1">
    <citation type="submission" date="2020-06" db="EMBL/GenBank/DDBJ databases">
        <title>Genome mining for natural products.</title>
        <authorList>
            <person name="Zhang B."/>
            <person name="Shi J."/>
            <person name="Ge H."/>
        </authorList>
    </citation>
    <scope>NUCLEOTIDE SEQUENCE [LARGE SCALE GENOMIC DNA]</scope>
    <source>
        <strain evidence="7 8">NA00687</strain>
    </source>
</reference>
<evidence type="ECO:0000256" key="5">
    <source>
        <dbReference type="PROSITE-ProRule" id="PRU00335"/>
    </source>
</evidence>
<dbReference type="Pfam" id="PF00440">
    <property type="entry name" value="TetR_N"/>
    <property type="match status" value="1"/>
</dbReference>
<organism evidence="7 8">
    <name type="scientific">Streptomyces buecherae</name>
    <dbReference type="NCBI Taxonomy" id="2763006"/>
    <lineage>
        <taxon>Bacteria</taxon>
        <taxon>Bacillati</taxon>
        <taxon>Actinomycetota</taxon>
        <taxon>Actinomycetes</taxon>
        <taxon>Kitasatosporales</taxon>
        <taxon>Streptomycetaceae</taxon>
        <taxon>Streptomyces</taxon>
    </lineage>
</organism>
<sequence>MRTQGGRGRARTPLRAETVARTALALVDSGGLESLTMRRLAASLEVQLPTLYRLFDNKQALLDEMAETLLAGVLARADLAADTWEERVAALARALRETLLAQRDGARVVGGTYTAQQATLTLADTMLAILGEAELSPEKALWAATTLFSYVLGEVLEQQGATGGETELLAASVRDGRYPRLAATPWERFVDFDARFDFGIRVLTAGLRAECARRP</sequence>
<keyword evidence="2" id="KW-0805">Transcription regulation</keyword>
<keyword evidence="1" id="KW-0678">Repressor</keyword>
<dbReference type="PANTHER" id="PTHR30055:SF151">
    <property type="entry name" value="TRANSCRIPTIONAL REGULATORY PROTEIN"/>
    <property type="match status" value="1"/>
</dbReference>
<dbReference type="GO" id="GO:0000976">
    <property type="term" value="F:transcription cis-regulatory region binding"/>
    <property type="evidence" value="ECO:0007669"/>
    <property type="project" value="TreeGrafter"/>
</dbReference>
<evidence type="ECO:0000256" key="3">
    <source>
        <dbReference type="ARBA" id="ARBA00023125"/>
    </source>
</evidence>